<organism evidence="3">
    <name type="scientific">Echinostoma caproni</name>
    <dbReference type="NCBI Taxonomy" id="27848"/>
    <lineage>
        <taxon>Eukaryota</taxon>
        <taxon>Metazoa</taxon>
        <taxon>Spiralia</taxon>
        <taxon>Lophotrochozoa</taxon>
        <taxon>Platyhelminthes</taxon>
        <taxon>Trematoda</taxon>
        <taxon>Digenea</taxon>
        <taxon>Plagiorchiida</taxon>
        <taxon>Echinostomata</taxon>
        <taxon>Echinostomatoidea</taxon>
        <taxon>Echinostomatidae</taxon>
        <taxon>Echinostoma</taxon>
    </lineage>
</organism>
<evidence type="ECO:0000313" key="2">
    <source>
        <dbReference type="Proteomes" id="UP000272942"/>
    </source>
</evidence>
<dbReference type="WBParaSite" id="ECPE_0000340501-mRNA-1">
    <property type="protein sequence ID" value="ECPE_0000340501-mRNA-1"/>
    <property type="gene ID" value="ECPE_0000340501"/>
</dbReference>
<dbReference type="OrthoDB" id="6287295at2759"/>
<keyword evidence="2" id="KW-1185">Reference proteome</keyword>
<evidence type="ECO:0000313" key="3">
    <source>
        <dbReference type="WBParaSite" id="ECPE_0000340501-mRNA-1"/>
    </source>
</evidence>
<sequence>MILWYFASTDGSLMQPVGMSSAVMSGMENDSVRFQAIPLEGGRWLEIQLGLLENESVEPVWEKHRRKRTVHTGNQYTNSMLSTAGFGEYFCKVDIPRNWATSNFPEGSQLNLTGPYIPVYLAPNARLFARPTETDGECGMR</sequence>
<reference evidence="1 2" key="2">
    <citation type="submission" date="2018-11" db="EMBL/GenBank/DDBJ databases">
        <authorList>
            <consortium name="Pathogen Informatics"/>
        </authorList>
    </citation>
    <scope>NUCLEOTIDE SEQUENCE [LARGE SCALE GENOMIC DNA]</scope>
    <source>
        <strain evidence="1 2">Egypt</strain>
    </source>
</reference>
<reference evidence="3" key="1">
    <citation type="submission" date="2016-06" db="UniProtKB">
        <authorList>
            <consortium name="WormBaseParasite"/>
        </authorList>
    </citation>
    <scope>IDENTIFICATION</scope>
</reference>
<protein>
    <submittedName>
        <fullName evidence="3">Ig-like domain-containing protein</fullName>
    </submittedName>
</protein>
<dbReference type="Proteomes" id="UP000272942">
    <property type="component" value="Unassembled WGS sequence"/>
</dbReference>
<accession>A0A183A8W7</accession>
<proteinExistence type="predicted"/>
<gene>
    <name evidence="1" type="ORF">ECPE_LOCUS3402</name>
</gene>
<dbReference type="EMBL" id="UZAN01040361">
    <property type="protein sequence ID" value="VDP69400.1"/>
    <property type="molecule type" value="Genomic_DNA"/>
</dbReference>
<name>A0A183A8W7_9TREM</name>
<evidence type="ECO:0000313" key="1">
    <source>
        <dbReference type="EMBL" id="VDP69400.1"/>
    </source>
</evidence>
<dbReference type="AlphaFoldDB" id="A0A183A8W7"/>